<evidence type="ECO:0000313" key="3">
    <source>
        <dbReference type="Proteomes" id="UP000248066"/>
    </source>
</evidence>
<keyword evidence="3" id="KW-1185">Reference proteome</keyword>
<organism evidence="2 3">
    <name type="scientific">Alteribacter lacisalsi</name>
    <dbReference type="NCBI Taxonomy" id="2045244"/>
    <lineage>
        <taxon>Bacteria</taxon>
        <taxon>Bacillati</taxon>
        <taxon>Bacillota</taxon>
        <taxon>Bacilli</taxon>
        <taxon>Bacillales</taxon>
        <taxon>Bacillaceae</taxon>
        <taxon>Alteribacter</taxon>
    </lineage>
</organism>
<evidence type="ECO:0000313" key="2">
    <source>
        <dbReference type="EMBL" id="PYZ97752.1"/>
    </source>
</evidence>
<dbReference type="EMBL" id="PDOF01000001">
    <property type="protein sequence ID" value="PYZ97752.1"/>
    <property type="molecule type" value="Genomic_DNA"/>
</dbReference>
<sequence>MKSKHSYQQKRQDDTKLQLEQKILHYRSELSKYKHQVQELETRLSQKNGKRQSHSVTVPPVTAAKAYFSHSVFLPKNSEPEDSQIHIIGHFTLENTGNQILHDPVFCFRAKPSNKIHIGGKIRFRQQLERTWIKPHEEWMYVQNDWKEWVKTKGEHWLKPVHIDTVKPGEKAVFTNFDITADAADSDEHLLIEGFCYTREMQKGISSVNTISLYL</sequence>
<feature type="coiled-coil region" evidence="1">
    <location>
        <begin position="16"/>
        <end position="50"/>
    </location>
</feature>
<dbReference type="OrthoDB" id="2679997at2"/>
<comment type="caution">
    <text evidence="2">The sequence shown here is derived from an EMBL/GenBank/DDBJ whole genome shotgun (WGS) entry which is preliminary data.</text>
</comment>
<protein>
    <submittedName>
        <fullName evidence="2">Uncharacterized protein</fullName>
    </submittedName>
</protein>
<keyword evidence="1" id="KW-0175">Coiled coil</keyword>
<dbReference type="Proteomes" id="UP000248066">
    <property type="component" value="Unassembled WGS sequence"/>
</dbReference>
<name>A0A2W0HKY0_9BACI</name>
<evidence type="ECO:0000256" key="1">
    <source>
        <dbReference type="SAM" id="Coils"/>
    </source>
</evidence>
<gene>
    <name evidence="2" type="ORF">CR205_03935</name>
</gene>
<reference evidence="2 3" key="1">
    <citation type="submission" date="2017-10" db="EMBL/GenBank/DDBJ databases">
        <title>Bacillus sp. nov., a halophilic bacterium isolated from a Yangshapao Lake.</title>
        <authorList>
            <person name="Wang H."/>
        </authorList>
    </citation>
    <scope>NUCLEOTIDE SEQUENCE [LARGE SCALE GENOMIC DNA]</scope>
    <source>
        <strain evidence="2 3">YSP-3</strain>
    </source>
</reference>
<accession>A0A2W0HKY0</accession>
<dbReference type="RefSeq" id="WP_110517152.1">
    <property type="nucleotide sequence ID" value="NZ_PDOF01000001.1"/>
</dbReference>
<dbReference type="AlphaFoldDB" id="A0A2W0HKY0"/>
<proteinExistence type="predicted"/>